<keyword evidence="3" id="KW-0378">Hydrolase</keyword>
<comment type="caution">
    <text evidence="6">The sequence shown here is derived from an EMBL/GenBank/DDBJ whole genome shotgun (WGS) entry which is preliminary data.</text>
</comment>
<dbReference type="InterPro" id="IPR015341">
    <property type="entry name" value="Glyco_hydro_38_cen"/>
</dbReference>
<feature type="domain" description="Glycoside hydrolase family 38 central" evidence="5">
    <location>
        <begin position="513"/>
        <end position="591"/>
    </location>
</feature>
<keyword evidence="2" id="KW-0479">Metal-binding</keyword>
<dbReference type="InterPro" id="IPR054723">
    <property type="entry name" value="Ams1-like_N"/>
</dbReference>
<dbReference type="CDD" id="cd10789">
    <property type="entry name" value="GH38N_AMII_ER_cytosolic"/>
    <property type="match status" value="1"/>
</dbReference>
<reference evidence="6 7" key="1">
    <citation type="journal article" date="2016" name="Front. Microbiol.">
        <title>Genomic Resource of Rice Seed Associated Bacteria.</title>
        <authorList>
            <person name="Midha S."/>
            <person name="Bansal K."/>
            <person name="Sharma S."/>
            <person name="Kumar N."/>
            <person name="Patil P.P."/>
            <person name="Chaudhry V."/>
            <person name="Patil P.B."/>
        </authorList>
    </citation>
    <scope>NUCLEOTIDE SEQUENCE [LARGE SCALE GENOMIC DNA]</scope>
    <source>
        <strain evidence="6 7">NS220</strain>
    </source>
</reference>
<dbReference type="InterPro" id="IPR011330">
    <property type="entry name" value="Glyco_hydro/deAcase_b/a-brl"/>
</dbReference>
<dbReference type="GO" id="GO:0046872">
    <property type="term" value="F:metal ion binding"/>
    <property type="evidence" value="ECO:0007669"/>
    <property type="project" value="UniProtKB-KW"/>
</dbReference>
<comment type="similarity">
    <text evidence="1">Belongs to the glycosyl hydrolase 38 family.</text>
</comment>
<dbReference type="PANTHER" id="PTHR46017">
    <property type="entry name" value="ALPHA-MANNOSIDASE 2C1"/>
    <property type="match status" value="1"/>
</dbReference>
<proteinExistence type="inferred from homology"/>
<dbReference type="InterPro" id="IPR027291">
    <property type="entry name" value="Glyco_hydro_38_N_sf"/>
</dbReference>
<organism evidence="6 7">
    <name type="scientific">Microbacterium testaceum</name>
    <name type="common">Aureobacterium testaceum</name>
    <name type="synonym">Brevibacterium testaceum</name>
    <dbReference type="NCBI Taxonomy" id="2033"/>
    <lineage>
        <taxon>Bacteria</taxon>
        <taxon>Bacillati</taxon>
        <taxon>Actinomycetota</taxon>
        <taxon>Actinomycetes</taxon>
        <taxon>Micrococcales</taxon>
        <taxon>Microbacteriaceae</taxon>
        <taxon>Microbacterium</taxon>
    </lineage>
</organism>
<dbReference type="InterPro" id="IPR011682">
    <property type="entry name" value="Glyco_hydro_38_C"/>
</dbReference>
<dbReference type="Gene3D" id="1.20.1270.50">
    <property type="entry name" value="Glycoside hydrolase family 38, central domain"/>
    <property type="match status" value="1"/>
</dbReference>
<evidence type="ECO:0000256" key="4">
    <source>
        <dbReference type="ARBA" id="ARBA00023295"/>
    </source>
</evidence>
<evidence type="ECO:0000313" key="6">
    <source>
        <dbReference type="EMBL" id="KTR94725.1"/>
    </source>
</evidence>
<protein>
    <submittedName>
        <fullName evidence="6">Alpha-mannosidase</fullName>
    </submittedName>
</protein>
<dbReference type="FunFam" id="3.20.110.10:FF:000002">
    <property type="entry name" value="alpha-mannosidase 2C1 isoform X1"/>
    <property type="match status" value="1"/>
</dbReference>
<dbReference type="InterPro" id="IPR000602">
    <property type="entry name" value="Glyco_hydro_38_N"/>
</dbReference>
<dbReference type="PANTHER" id="PTHR46017:SF1">
    <property type="entry name" value="ALPHA-MANNOSIDASE 2C1"/>
    <property type="match status" value="1"/>
</dbReference>
<evidence type="ECO:0000256" key="3">
    <source>
        <dbReference type="ARBA" id="ARBA00022801"/>
    </source>
</evidence>
<dbReference type="InterPro" id="IPR028995">
    <property type="entry name" value="Glyco_hydro_57/38_cen_sf"/>
</dbReference>
<dbReference type="GO" id="GO:0004559">
    <property type="term" value="F:alpha-mannosidase activity"/>
    <property type="evidence" value="ECO:0007669"/>
    <property type="project" value="InterPro"/>
</dbReference>
<dbReference type="AlphaFoldDB" id="A0A147EXH4"/>
<accession>A0A147EXH4</accession>
<dbReference type="InterPro" id="IPR011013">
    <property type="entry name" value="Gal_mutarotase_sf_dom"/>
</dbReference>
<dbReference type="SMART" id="SM00872">
    <property type="entry name" value="Alpha-mann_mid"/>
    <property type="match status" value="1"/>
</dbReference>
<dbReference type="Pfam" id="PF01074">
    <property type="entry name" value="Glyco_hydro_38N"/>
    <property type="match status" value="1"/>
</dbReference>
<gene>
    <name evidence="6" type="ORF">NS220_08000</name>
</gene>
<dbReference type="Pfam" id="PF07748">
    <property type="entry name" value="Glyco_hydro_38C"/>
    <property type="match status" value="1"/>
</dbReference>
<dbReference type="OrthoDB" id="9772207at2"/>
<dbReference type="FunFam" id="1.20.1270.50:FF:000004">
    <property type="entry name" value="alpha-mannosidase 2C1 isoform X1"/>
    <property type="match status" value="1"/>
</dbReference>
<dbReference type="Gene3D" id="2.70.98.30">
    <property type="entry name" value="Golgi alpha-mannosidase II, domain 4"/>
    <property type="match status" value="1"/>
</dbReference>
<dbReference type="Pfam" id="PF09261">
    <property type="entry name" value="Alpha-mann_mid"/>
    <property type="match status" value="1"/>
</dbReference>
<dbReference type="GO" id="GO:0009313">
    <property type="term" value="P:oligosaccharide catabolic process"/>
    <property type="evidence" value="ECO:0007669"/>
    <property type="project" value="TreeGrafter"/>
</dbReference>
<dbReference type="InterPro" id="IPR041147">
    <property type="entry name" value="GH38_C"/>
</dbReference>
<dbReference type="SUPFAM" id="SSF88713">
    <property type="entry name" value="Glycoside hydrolase/deacetylase"/>
    <property type="match status" value="1"/>
</dbReference>
<dbReference type="Proteomes" id="UP000075025">
    <property type="component" value="Unassembled WGS sequence"/>
</dbReference>
<evidence type="ECO:0000256" key="2">
    <source>
        <dbReference type="ARBA" id="ARBA00022723"/>
    </source>
</evidence>
<dbReference type="SUPFAM" id="SSF74650">
    <property type="entry name" value="Galactose mutarotase-like"/>
    <property type="match status" value="1"/>
</dbReference>
<name>A0A147EXH4_MICTE</name>
<dbReference type="GO" id="GO:0006013">
    <property type="term" value="P:mannose metabolic process"/>
    <property type="evidence" value="ECO:0007669"/>
    <property type="project" value="InterPro"/>
</dbReference>
<evidence type="ECO:0000256" key="1">
    <source>
        <dbReference type="ARBA" id="ARBA00009792"/>
    </source>
</evidence>
<dbReference type="GO" id="GO:0030246">
    <property type="term" value="F:carbohydrate binding"/>
    <property type="evidence" value="ECO:0007669"/>
    <property type="project" value="InterPro"/>
</dbReference>
<dbReference type="RefSeq" id="WP_058623545.1">
    <property type="nucleotide sequence ID" value="NZ_LDRT01000048.1"/>
</dbReference>
<dbReference type="PATRIC" id="fig|2033.6.peg.2603"/>
<sequence length="1015" mass="111761">MSLPVTDRLDRFVRERLRPLTVEASAPVDIAAWPVPGEPVPFSEVRGRAFRPLRVGAPWGTPWSTLWLHVTGVVPRGWDASENHRTELLVDLGFNDQSPGFQAEALAFRPDGSIVKAVSPRNAWVPVEGEVDLYLELAANPTIPPESHWRPTHLGDRPLPESSPLYTLRRLEIGRIDTRIEHLLLDIEVLTGLAEQLPPGSPRAARIGSSLSTMLDAIDPDDVRGSVDRARAILAPVLSSPAAASAHTVLATGHAHIDSAWLWPLRETIRKCARTFSNVLDLLERHPDLRFACSSAQQLAWMEEHYPAVFARIEEQVRAGRFVPVGGQWVEPDTNLPGSEATARQLVVGKRWFLEKFGVDTSEVWLPDTFGYSASLPQLIRLAGAEWFMTQKISWNQTNRMPHHTFWWEGIDGTRVFTHFPPIETYNAELSPAELAHAERTYTDHATGTVSLAPFGWGDGGGGPTREMVERAYRQADLEGSPRVALGAPRDFYERARDENPVLPVWTGEMYLELHRGTLTSQVKTKQGNRRTERLLHETELWAATAALYGDAPYPDELLRRAWRQTLLLQFHDILPGSSIGWVHREAEEAYAALAIELEEAIGASLAALTGPGTRTLTANSAPLPLGGVAAGAVALTPPPRAATRLTATAEGGWALSNGVVRAVVDADGLLVELSGPSGRNALPEGARAALLRLHPDFPDKWDAWDVDAHDRARAIDLDHAETIVAFVGDDGAGVVSATRSVGRSTLTQTLRLAPEAAGIDIEVHVDWREKHRLLRMVVPLEIHAEQTRAEIQFGHVTRPTHTNTSWDQARFEVVAQRWIHVAESTYGVAIANDSTYGHSVERSLSDSGAVVTTVGLSILRAPTFPDPHADQGRHEMRFRIRPEATLTDAAEEGHRLDRAERVVVGGQEVRPLVACSTVGIRVLTVKLAEDRSGDLIVRLHEATGGRQDGRLTFGIPFATIDEVDLLERPLDAALHRADTDAVDLTLRAFQILTLRCRPARTTDPGPRRPTERQT</sequence>
<dbReference type="InterPro" id="IPR037094">
    <property type="entry name" value="Glyco_hydro_38_cen_sf"/>
</dbReference>
<dbReference type="Pfam" id="PF22907">
    <property type="entry name" value="Ams1-like_1st"/>
    <property type="match status" value="1"/>
</dbReference>
<keyword evidence="4" id="KW-0326">Glycosidase</keyword>
<evidence type="ECO:0000313" key="7">
    <source>
        <dbReference type="Proteomes" id="UP000075025"/>
    </source>
</evidence>
<dbReference type="EMBL" id="LDRT01000048">
    <property type="protein sequence ID" value="KTR94725.1"/>
    <property type="molecule type" value="Genomic_DNA"/>
</dbReference>
<dbReference type="Gene3D" id="3.20.110.10">
    <property type="entry name" value="Glycoside hydrolase 38, N terminal domain"/>
    <property type="match status" value="1"/>
</dbReference>
<dbReference type="SUPFAM" id="SSF88688">
    <property type="entry name" value="Families 57/38 glycoside transferase middle domain"/>
    <property type="match status" value="1"/>
</dbReference>
<dbReference type="Pfam" id="PF17677">
    <property type="entry name" value="Glyco_hydro38C2"/>
    <property type="match status" value="1"/>
</dbReference>
<evidence type="ECO:0000259" key="5">
    <source>
        <dbReference type="SMART" id="SM00872"/>
    </source>
</evidence>